<dbReference type="PROSITE" id="PS00530">
    <property type="entry name" value="RNASE_T2_1"/>
    <property type="match status" value="1"/>
</dbReference>
<evidence type="ECO:0000313" key="4">
    <source>
        <dbReference type="EMBL" id="MBS8260502.1"/>
    </source>
</evidence>
<evidence type="ECO:0000256" key="3">
    <source>
        <dbReference type="SAM" id="SignalP"/>
    </source>
</evidence>
<dbReference type="InterPro" id="IPR033130">
    <property type="entry name" value="RNase_T2_His_AS_2"/>
</dbReference>
<dbReference type="PANTHER" id="PTHR11240:SF22">
    <property type="entry name" value="RIBONUCLEASE T2"/>
    <property type="match status" value="1"/>
</dbReference>
<dbReference type="GO" id="GO:0003723">
    <property type="term" value="F:RNA binding"/>
    <property type="evidence" value="ECO:0007669"/>
    <property type="project" value="InterPro"/>
</dbReference>
<dbReference type="InterPro" id="IPR018188">
    <property type="entry name" value="RNase_T2_His_AS_1"/>
</dbReference>
<comment type="caution">
    <text evidence="4">The sequence shown here is derived from an EMBL/GenBank/DDBJ whole genome shotgun (WGS) entry which is preliminary data.</text>
</comment>
<reference evidence="4" key="1">
    <citation type="submission" date="2018-08" db="EMBL/GenBank/DDBJ databases">
        <authorList>
            <person name="Jin W."/>
            <person name="Wang H."/>
            <person name="Yang Y."/>
            <person name="Li M."/>
            <person name="Liu J."/>
        </authorList>
    </citation>
    <scope>NUCLEOTIDE SEQUENCE</scope>
    <source>
        <strain evidence="4">AESS21</strain>
    </source>
</reference>
<organism evidence="4 5">
    <name type="scientific">Roseibium polysiphoniae</name>
    <dbReference type="NCBI Taxonomy" id="2571221"/>
    <lineage>
        <taxon>Bacteria</taxon>
        <taxon>Pseudomonadati</taxon>
        <taxon>Pseudomonadota</taxon>
        <taxon>Alphaproteobacteria</taxon>
        <taxon>Hyphomicrobiales</taxon>
        <taxon>Stappiaceae</taxon>
        <taxon>Roseibium</taxon>
    </lineage>
</organism>
<name>A0A944CDF9_9HYPH</name>
<dbReference type="InterPro" id="IPR001568">
    <property type="entry name" value="RNase_T2-like"/>
</dbReference>
<dbReference type="EMBL" id="QTKU01000002">
    <property type="protein sequence ID" value="MBS8260502.1"/>
    <property type="molecule type" value="Genomic_DNA"/>
</dbReference>
<evidence type="ECO:0000256" key="2">
    <source>
        <dbReference type="RuleBase" id="RU004328"/>
    </source>
</evidence>
<dbReference type="PANTHER" id="PTHR11240">
    <property type="entry name" value="RIBONUCLEASE T2"/>
    <property type="match status" value="1"/>
</dbReference>
<dbReference type="GO" id="GO:0033897">
    <property type="term" value="F:ribonuclease T2 activity"/>
    <property type="evidence" value="ECO:0007669"/>
    <property type="project" value="InterPro"/>
</dbReference>
<dbReference type="AlphaFoldDB" id="A0A944CDF9"/>
<evidence type="ECO:0000313" key="5">
    <source>
        <dbReference type="Proteomes" id="UP000705379"/>
    </source>
</evidence>
<proteinExistence type="inferred from homology"/>
<dbReference type="GO" id="GO:0006401">
    <property type="term" value="P:RNA catabolic process"/>
    <property type="evidence" value="ECO:0007669"/>
    <property type="project" value="UniProtKB-ARBA"/>
</dbReference>
<dbReference type="PROSITE" id="PS00531">
    <property type="entry name" value="RNASE_T2_2"/>
    <property type="match status" value="1"/>
</dbReference>
<dbReference type="RefSeq" id="WP_213216029.1">
    <property type="nucleotide sequence ID" value="NZ_QTKU01000002.1"/>
</dbReference>
<comment type="similarity">
    <text evidence="1 2">Belongs to the RNase T2 family.</text>
</comment>
<dbReference type="InterPro" id="IPR036430">
    <property type="entry name" value="RNase_T2-like_sf"/>
</dbReference>
<keyword evidence="3" id="KW-0732">Signal</keyword>
<accession>A0A944CDF9</accession>
<reference evidence="4" key="2">
    <citation type="journal article" date="2021" name="Microorganisms">
        <title>Bacterial Dimethylsulfoniopropionate Biosynthesis in the East China Sea.</title>
        <authorList>
            <person name="Liu J."/>
            <person name="Zhang Y."/>
            <person name="Liu J."/>
            <person name="Zhong H."/>
            <person name="Williams B.T."/>
            <person name="Zheng Y."/>
            <person name="Curson A.R.J."/>
            <person name="Sun C."/>
            <person name="Sun H."/>
            <person name="Song D."/>
            <person name="Wagner Mackenzie B."/>
            <person name="Bermejo Martinez A."/>
            <person name="Todd J.D."/>
            <person name="Zhang X.H."/>
        </authorList>
    </citation>
    <scope>NUCLEOTIDE SEQUENCE</scope>
    <source>
        <strain evidence="4">AESS21</strain>
    </source>
</reference>
<dbReference type="Pfam" id="PF00445">
    <property type="entry name" value="Ribonuclease_T2"/>
    <property type="match status" value="1"/>
</dbReference>
<feature type="signal peptide" evidence="3">
    <location>
        <begin position="1"/>
        <end position="33"/>
    </location>
</feature>
<protein>
    <submittedName>
        <fullName evidence="4">Ribonuclease T</fullName>
    </submittedName>
</protein>
<dbReference type="Proteomes" id="UP000705379">
    <property type="component" value="Unassembled WGS sequence"/>
</dbReference>
<sequence>MTRRFSGPPEKRLVRLLLAVLLLVGGAVQGAHAAGSSGDFDYYVLALSWSPTYCARQGRNAEPLQCQASKPHRFIVHGLWPQYERGWPDFCRTRNDRPSRHTVSEILDIMPSRGLVSHQWRKHGTCSGLDPEAYFDTIRAAYDKIRIPAAFRTLERTGRIAPDGVEKAFRLANPGLGDAAMAVTCSKGALQEVKICLTKDLEFRSCRAVDRSGCRASKISVSPPLRR</sequence>
<gene>
    <name evidence="4" type="ORF">DYI23_09760</name>
</gene>
<dbReference type="Gene3D" id="3.90.730.10">
    <property type="entry name" value="Ribonuclease T2-like"/>
    <property type="match status" value="1"/>
</dbReference>
<feature type="chain" id="PRO_5036776163" evidence="3">
    <location>
        <begin position="34"/>
        <end position="227"/>
    </location>
</feature>
<evidence type="ECO:0000256" key="1">
    <source>
        <dbReference type="ARBA" id="ARBA00007469"/>
    </source>
</evidence>
<dbReference type="CDD" id="cd01062">
    <property type="entry name" value="RNase_T2_prok"/>
    <property type="match status" value="1"/>
</dbReference>
<dbReference type="SUPFAM" id="SSF55895">
    <property type="entry name" value="Ribonuclease Rh-like"/>
    <property type="match status" value="1"/>
</dbReference>
<dbReference type="InterPro" id="IPR039378">
    <property type="entry name" value="RNase_T2_prok"/>
</dbReference>